<name>A0A8J3ZQZ7_9ACTN</name>
<dbReference type="Proteomes" id="UP000635606">
    <property type="component" value="Unassembled WGS sequence"/>
</dbReference>
<feature type="region of interest" description="Disordered" evidence="1">
    <location>
        <begin position="130"/>
        <end position="156"/>
    </location>
</feature>
<protein>
    <submittedName>
        <fullName evidence="2">Uncharacterized protein</fullName>
    </submittedName>
</protein>
<dbReference type="SUPFAM" id="SSF69318">
    <property type="entry name" value="Integrin alpha N-terminal domain"/>
    <property type="match status" value="1"/>
</dbReference>
<dbReference type="EMBL" id="BOPH01000039">
    <property type="protein sequence ID" value="GIJ68309.1"/>
    <property type="molecule type" value="Genomic_DNA"/>
</dbReference>
<organism evidence="2 3">
    <name type="scientific">Virgisporangium ochraceum</name>
    <dbReference type="NCBI Taxonomy" id="65505"/>
    <lineage>
        <taxon>Bacteria</taxon>
        <taxon>Bacillati</taxon>
        <taxon>Actinomycetota</taxon>
        <taxon>Actinomycetes</taxon>
        <taxon>Micromonosporales</taxon>
        <taxon>Micromonosporaceae</taxon>
        <taxon>Virgisporangium</taxon>
    </lineage>
</organism>
<proteinExistence type="predicted"/>
<dbReference type="InterPro" id="IPR028994">
    <property type="entry name" value="Integrin_alpha_N"/>
</dbReference>
<accession>A0A8J3ZQZ7</accession>
<dbReference type="AlphaFoldDB" id="A0A8J3ZQZ7"/>
<evidence type="ECO:0000256" key="1">
    <source>
        <dbReference type="SAM" id="MobiDB-lite"/>
    </source>
</evidence>
<gene>
    <name evidence="2" type="ORF">Voc01_032260</name>
</gene>
<keyword evidence="3" id="KW-1185">Reference proteome</keyword>
<comment type="caution">
    <text evidence="2">The sequence shown here is derived from an EMBL/GenBank/DDBJ whole genome shotgun (WGS) entry which is preliminary data.</text>
</comment>
<reference evidence="2" key="1">
    <citation type="submission" date="2021-01" db="EMBL/GenBank/DDBJ databases">
        <title>Whole genome shotgun sequence of Virgisporangium ochraceum NBRC 16418.</title>
        <authorList>
            <person name="Komaki H."/>
            <person name="Tamura T."/>
        </authorList>
    </citation>
    <scope>NUCLEOTIDE SEQUENCE</scope>
    <source>
        <strain evidence="2">NBRC 16418</strain>
    </source>
</reference>
<evidence type="ECO:0000313" key="3">
    <source>
        <dbReference type="Proteomes" id="UP000635606"/>
    </source>
</evidence>
<evidence type="ECO:0000313" key="2">
    <source>
        <dbReference type="EMBL" id="GIJ68309.1"/>
    </source>
</evidence>
<sequence length="156" mass="17111">MADTGAGTSYLDRVTDFFAEPSGEFDPGDDAAHRYADPDEMYVDRDHDGRIDMVIEDVDRDGDIDRITTYPLEEGHPVVVTEASGAFGDPEPNLGYAVDTDGDGDMDRVVLDSTTHTHTVYEDVDNNQTADVTYTVDDRYSGSGTVEPDNPRRGLL</sequence>